<sequence>MGQMRLLAFILLSILGISNGHISGGGGCGGGFGAPPPPPPPPPGPCGPRPFYPPPIASPCQPRPFYPPPPPPPPPQQNPWPNYGYPCQVQPYGPQHFQHQGPSSQLPPLFQPPRVYPEIPPEEYLRLINEQKLIKETLIKKNLPDPFEDAKKSIPIIPEKYYPEPRPIPIPSEMPPPGMGCGGYFAEQNFQHNRPYPPYGPYYRPPIGPYPNGPYPTGPYPSGPYPPPPLPPPGSLQNCCTRCGCRTKAFGQKISNSTEASSGEINEDSSKKELQCNNEKLKEIMERTFALPLKSAKTVIHESAESSLGHSFQVICSQHDFDYIVRSSLFCQVELKNGICYAFKTG</sequence>
<name>A0AC34FUD3_9BILA</name>
<evidence type="ECO:0000313" key="2">
    <source>
        <dbReference type="WBParaSite" id="ES5_v2.g21076.t1"/>
    </source>
</evidence>
<dbReference type="Proteomes" id="UP000887579">
    <property type="component" value="Unplaced"/>
</dbReference>
<evidence type="ECO:0000313" key="1">
    <source>
        <dbReference type="Proteomes" id="UP000887579"/>
    </source>
</evidence>
<proteinExistence type="predicted"/>
<dbReference type="WBParaSite" id="ES5_v2.g21076.t1">
    <property type="protein sequence ID" value="ES5_v2.g21076.t1"/>
    <property type="gene ID" value="ES5_v2.g21076"/>
</dbReference>
<protein>
    <submittedName>
        <fullName evidence="2">Ground-like domain-containing protein</fullName>
    </submittedName>
</protein>
<reference evidence="2" key="1">
    <citation type="submission" date="2022-11" db="UniProtKB">
        <authorList>
            <consortium name="WormBaseParasite"/>
        </authorList>
    </citation>
    <scope>IDENTIFICATION</scope>
</reference>
<accession>A0AC34FUD3</accession>
<organism evidence="1 2">
    <name type="scientific">Panagrolaimus sp. ES5</name>
    <dbReference type="NCBI Taxonomy" id="591445"/>
    <lineage>
        <taxon>Eukaryota</taxon>
        <taxon>Metazoa</taxon>
        <taxon>Ecdysozoa</taxon>
        <taxon>Nematoda</taxon>
        <taxon>Chromadorea</taxon>
        <taxon>Rhabditida</taxon>
        <taxon>Tylenchina</taxon>
        <taxon>Panagrolaimomorpha</taxon>
        <taxon>Panagrolaimoidea</taxon>
        <taxon>Panagrolaimidae</taxon>
        <taxon>Panagrolaimus</taxon>
    </lineage>
</organism>